<accession>S7PSA1</accession>
<dbReference type="AlphaFoldDB" id="S7PSA1"/>
<dbReference type="Pfam" id="PF17667">
    <property type="entry name" value="Pkinase_fungal"/>
    <property type="match status" value="1"/>
</dbReference>
<keyword evidence="3" id="KW-1185">Reference proteome</keyword>
<reference evidence="2 3" key="1">
    <citation type="journal article" date="2012" name="Science">
        <title>The Paleozoic origin of enzymatic lignin decomposition reconstructed from 31 fungal genomes.</title>
        <authorList>
            <person name="Floudas D."/>
            <person name="Binder M."/>
            <person name="Riley R."/>
            <person name="Barry K."/>
            <person name="Blanchette R.A."/>
            <person name="Henrissat B."/>
            <person name="Martinez A.T."/>
            <person name="Otillar R."/>
            <person name="Spatafora J.W."/>
            <person name="Yadav J.S."/>
            <person name="Aerts A."/>
            <person name="Benoit I."/>
            <person name="Boyd A."/>
            <person name="Carlson A."/>
            <person name="Copeland A."/>
            <person name="Coutinho P.M."/>
            <person name="de Vries R.P."/>
            <person name="Ferreira P."/>
            <person name="Findley K."/>
            <person name="Foster B."/>
            <person name="Gaskell J."/>
            <person name="Glotzer D."/>
            <person name="Gorecki P."/>
            <person name="Heitman J."/>
            <person name="Hesse C."/>
            <person name="Hori C."/>
            <person name="Igarashi K."/>
            <person name="Jurgens J.A."/>
            <person name="Kallen N."/>
            <person name="Kersten P."/>
            <person name="Kohler A."/>
            <person name="Kuees U."/>
            <person name="Kumar T.K.A."/>
            <person name="Kuo A."/>
            <person name="LaButti K."/>
            <person name="Larrondo L.F."/>
            <person name="Lindquist E."/>
            <person name="Ling A."/>
            <person name="Lombard V."/>
            <person name="Lucas S."/>
            <person name="Lundell T."/>
            <person name="Martin R."/>
            <person name="McLaughlin D.J."/>
            <person name="Morgenstern I."/>
            <person name="Morin E."/>
            <person name="Murat C."/>
            <person name="Nagy L.G."/>
            <person name="Nolan M."/>
            <person name="Ohm R.A."/>
            <person name="Patyshakuliyeva A."/>
            <person name="Rokas A."/>
            <person name="Ruiz-Duenas F.J."/>
            <person name="Sabat G."/>
            <person name="Salamov A."/>
            <person name="Samejima M."/>
            <person name="Schmutz J."/>
            <person name="Slot J.C."/>
            <person name="St John F."/>
            <person name="Stenlid J."/>
            <person name="Sun H."/>
            <person name="Sun S."/>
            <person name="Syed K."/>
            <person name="Tsang A."/>
            <person name="Wiebenga A."/>
            <person name="Young D."/>
            <person name="Pisabarro A."/>
            <person name="Eastwood D.C."/>
            <person name="Martin F."/>
            <person name="Cullen D."/>
            <person name="Grigoriev I.V."/>
            <person name="Hibbett D.S."/>
        </authorList>
    </citation>
    <scope>NUCLEOTIDE SEQUENCE [LARGE SCALE GENOMIC DNA]</scope>
    <source>
        <strain evidence="2 3">ATCC 11539</strain>
    </source>
</reference>
<gene>
    <name evidence="2" type="ORF">GLOTRDRAFT_17582</name>
</gene>
<evidence type="ECO:0000313" key="2">
    <source>
        <dbReference type="EMBL" id="EPQ50691.1"/>
    </source>
</evidence>
<dbReference type="Proteomes" id="UP000030669">
    <property type="component" value="Unassembled WGS sequence"/>
</dbReference>
<evidence type="ECO:0000313" key="3">
    <source>
        <dbReference type="Proteomes" id="UP000030669"/>
    </source>
</evidence>
<dbReference type="RefSeq" id="XP_007870818.1">
    <property type="nucleotide sequence ID" value="XM_007872627.1"/>
</dbReference>
<dbReference type="OrthoDB" id="2751752at2759"/>
<name>S7PSA1_GLOTA</name>
<dbReference type="InterPro" id="IPR040976">
    <property type="entry name" value="Pkinase_fungal"/>
</dbReference>
<evidence type="ECO:0000259" key="1">
    <source>
        <dbReference type="Pfam" id="PF17667"/>
    </source>
</evidence>
<proteinExistence type="predicted"/>
<organism evidence="2 3">
    <name type="scientific">Gloeophyllum trabeum (strain ATCC 11539 / FP-39264 / Madison 617)</name>
    <name type="common">Brown rot fungus</name>
    <dbReference type="NCBI Taxonomy" id="670483"/>
    <lineage>
        <taxon>Eukaryota</taxon>
        <taxon>Fungi</taxon>
        <taxon>Dikarya</taxon>
        <taxon>Basidiomycota</taxon>
        <taxon>Agaricomycotina</taxon>
        <taxon>Agaricomycetes</taxon>
        <taxon>Gloeophyllales</taxon>
        <taxon>Gloeophyllaceae</taxon>
        <taxon>Gloeophyllum</taxon>
    </lineage>
</organism>
<dbReference type="STRING" id="670483.S7PSA1"/>
<dbReference type="KEGG" id="gtr:GLOTRDRAFT_17582"/>
<feature type="domain" description="Fungal-type protein kinase" evidence="1">
    <location>
        <begin position="2"/>
        <end position="61"/>
    </location>
</feature>
<sequence>MTGRSTRGYVALDEESNRLVYLKDCWRVDMRDMLTEGQVLRRLNLNAVDHVPTLVCDGDVGEQRTATQNYPSKDSAPLRAHRHYRVVVEEIGSPLDEFKNARELIEIVYHCLLG</sequence>
<dbReference type="HOGENOM" id="CLU_147771_0_0_1"/>
<dbReference type="EMBL" id="KB469314">
    <property type="protein sequence ID" value="EPQ50691.1"/>
    <property type="molecule type" value="Genomic_DNA"/>
</dbReference>
<dbReference type="GeneID" id="19304936"/>
<feature type="non-terminal residue" evidence="2">
    <location>
        <position position="114"/>
    </location>
</feature>
<protein>
    <recommendedName>
        <fullName evidence="1">Fungal-type protein kinase domain-containing protein</fullName>
    </recommendedName>
</protein>